<dbReference type="Proteomes" id="UP000762676">
    <property type="component" value="Unassembled WGS sequence"/>
</dbReference>
<gene>
    <name evidence="1" type="ORF">ElyMa_005362400</name>
</gene>
<evidence type="ECO:0008006" key="3">
    <source>
        <dbReference type="Google" id="ProtNLM"/>
    </source>
</evidence>
<keyword evidence="2" id="KW-1185">Reference proteome</keyword>
<organism evidence="1 2">
    <name type="scientific">Elysia marginata</name>
    <dbReference type="NCBI Taxonomy" id="1093978"/>
    <lineage>
        <taxon>Eukaryota</taxon>
        <taxon>Metazoa</taxon>
        <taxon>Spiralia</taxon>
        <taxon>Lophotrochozoa</taxon>
        <taxon>Mollusca</taxon>
        <taxon>Gastropoda</taxon>
        <taxon>Heterobranchia</taxon>
        <taxon>Euthyneura</taxon>
        <taxon>Panpulmonata</taxon>
        <taxon>Sacoglossa</taxon>
        <taxon>Placobranchoidea</taxon>
        <taxon>Plakobranchidae</taxon>
        <taxon>Elysia</taxon>
    </lineage>
</organism>
<proteinExistence type="predicted"/>
<sequence>MLHTRVMPSTECSTDHRLVRCKLNLQFKPNPRRKGKPLKKINVSKLSIEENVAKFQAGLEKNLNALPDLDNPTPENLWDNLKSSILKSSEVTLGYTKRRFYEALKTVYGPTRQIQSPLRSSDGQQLLTEKPDILTRWAEHFNTLFSIDRSVQDAALHRILHPSLIEE</sequence>
<accession>A0AAV4ECH6</accession>
<reference evidence="1 2" key="1">
    <citation type="journal article" date="2021" name="Elife">
        <title>Chloroplast acquisition without the gene transfer in kleptoplastic sea slugs, Plakobranchus ocellatus.</title>
        <authorList>
            <person name="Maeda T."/>
            <person name="Takahashi S."/>
            <person name="Yoshida T."/>
            <person name="Shimamura S."/>
            <person name="Takaki Y."/>
            <person name="Nagai Y."/>
            <person name="Toyoda A."/>
            <person name="Suzuki Y."/>
            <person name="Arimoto A."/>
            <person name="Ishii H."/>
            <person name="Satoh N."/>
            <person name="Nishiyama T."/>
            <person name="Hasebe M."/>
            <person name="Maruyama T."/>
            <person name="Minagawa J."/>
            <person name="Obokata J."/>
            <person name="Shigenobu S."/>
        </authorList>
    </citation>
    <scope>NUCLEOTIDE SEQUENCE [LARGE SCALE GENOMIC DNA]</scope>
</reference>
<dbReference type="AlphaFoldDB" id="A0AAV4ECH6"/>
<evidence type="ECO:0000313" key="2">
    <source>
        <dbReference type="Proteomes" id="UP000762676"/>
    </source>
</evidence>
<dbReference type="EMBL" id="BMAT01010684">
    <property type="protein sequence ID" value="GFR58504.1"/>
    <property type="molecule type" value="Genomic_DNA"/>
</dbReference>
<evidence type="ECO:0000313" key="1">
    <source>
        <dbReference type="EMBL" id="GFR58504.1"/>
    </source>
</evidence>
<protein>
    <recommendedName>
        <fullName evidence="3">Reverse transcriptase domain-containing protein</fullName>
    </recommendedName>
</protein>
<comment type="caution">
    <text evidence="1">The sequence shown here is derived from an EMBL/GenBank/DDBJ whole genome shotgun (WGS) entry which is preliminary data.</text>
</comment>
<name>A0AAV4ECH6_9GAST</name>